<organism evidence="1 2">
    <name type="scientific">Methanosarcina spelaei</name>
    <dbReference type="NCBI Taxonomy" id="1036679"/>
    <lineage>
        <taxon>Archaea</taxon>
        <taxon>Methanobacteriati</taxon>
        <taxon>Methanobacteriota</taxon>
        <taxon>Stenosarchaea group</taxon>
        <taxon>Methanomicrobia</taxon>
        <taxon>Methanosarcinales</taxon>
        <taxon>Methanosarcinaceae</taxon>
        <taxon>Methanosarcina</taxon>
    </lineage>
</organism>
<accession>A0A2A2HTG8</accession>
<evidence type="ECO:0000313" key="1">
    <source>
        <dbReference type="EMBL" id="PAV12583.1"/>
    </source>
</evidence>
<gene>
    <name evidence="1" type="ORF">ASJ81_01515</name>
</gene>
<dbReference type="Proteomes" id="UP000218164">
    <property type="component" value="Unassembled WGS sequence"/>
</dbReference>
<dbReference type="RefSeq" id="WP_095644561.1">
    <property type="nucleotide sequence ID" value="NZ_LMVP01000223.1"/>
</dbReference>
<comment type="caution">
    <text evidence="1">The sequence shown here is derived from an EMBL/GenBank/DDBJ whole genome shotgun (WGS) entry which is preliminary data.</text>
</comment>
<keyword evidence="2" id="KW-1185">Reference proteome</keyword>
<reference evidence="1 2" key="1">
    <citation type="journal article" date="2017" name="BMC Genomics">
        <title>Genomic analysis of methanogenic archaea reveals a shift towards energy conservation.</title>
        <authorList>
            <person name="Gilmore S.P."/>
            <person name="Henske J.K."/>
            <person name="Sexton J.A."/>
            <person name="Solomon K.V."/>
            <person name="Seppala S."/>
            <person name="Yoo J.I."/>
            <person name="Huyett L.M."/>
            <person name="Pressman A."/>
            <person name="Cogan J.Z."/>
            <person name="Kivenson V."/>
            <person name="Peng X."/>
            <person name="Tan Y."/>
            <person name="Valentine D.L."/>
            <person name="O'Malley M.A."/>
        </authorList>
    </citation>
    <scope>NUCLEOTIDE SEQUENCE [LARGE SCALE GENOMIC DNA]</scope>
    <source>
        <strain evidence="1 2">MC-15</strain>
    </source>
</reference>
<dbReference type="AlphaFoldDB" id="A0A2A2HTG8"/>
<dbReference type="OrthoDB" id="131519at2157"/>
<dbReference type="EMBL" id="LMVP01000223">
    <property type="protein sequence ID" value="PAV12583.1"/>
    <property type="molecule type" value="Genomic_DNA"/>
</dbReference>
<evidence type="ECO:0000313" key="2">
    <source>
        <dbReference type="Proteomes" id="UP000218164"/>
    </source>
</evidence>
<protein>
    <submittedName>
        <fullName evidence="1">Uncharacterized protein</fullName>
    </submittedName>
</protein>
<proteinExistence type="predicted"/>
<sequence>MTRITTHLHKNVLSVIMDIIEMDNFREPGLDEVQFFLESTGTHGSVVNEDAAEMDCTSSKIQSRENVLVDFNSSFSSIN</sequence>
<name>A0A2A2HTG8_9EURY</name>